<reference evidence="8" key="1">
    <citation type="journal article" date="2023" name="Mol. Biol. Evol.">
        <title>Third-Generation Sequencing Reveals the Adaptive Role of the Epigenome in Three Deep-Sea Polychaetes.</title>
        <authorList>
            <person name="Perez M."/>
            <person name="Aroh O."/>
            <person name="Sun Y."/>
            <person name="Lan Y."/>
            <person name="Juniper S.K."/>
            <person name="Young C.R."/>
            <person name="Angers B."/>
            <person name="Qian P.Y."/>
        </authorList>
    </citation>
    <scope>NUCLEOTIDE SEQUENCE</scope>
    <source>
        <strain evidence="8">R07B-5</strain>
    </source>
</reference>
<evidence type="ECO:0000256" key="1">
    <source>
        <dbReference type="ARBA" id="ARBA00022603"/>
    </source>
</evidence>
<dbReference type="Proteomes" id="UP001209878">
    <property type="component" value="Unassembled WGS sequence"/>
</dbReference>
<dbReference type="PANTHER" id="PTHR45838">
    <property type="entry name" value="HISTONE-LYSINE-N-METHYLTRANSFERASE 2 KMT2 FAMILY MEMBER"/>
    <property type="match status" value="1"/>
</dbReference>
<dbReference type="SMART" id="SM00317">
    <property type="entry name" value="SET"/>
    <property type="match status" value="1"/>
</dbReference>
<dbReference type="SMART" id="SM00508">
    <property type="entry name" value="PostSET"/>
    <property type="match status" value="1"/>
</dbReference>
<dbReference type="PROSITE" id="PS50280">
    <property type="entry name" value="SET"/>
    <property type="match status" value="1"/>
</dbReference>
<keyword evidence="5" id="KW-0804">Transcription</keyword>
<keyword evidence="4" id="KW-0805">Transcription regulation</keyword>
<dbReference type="InterPro" id="IPR046341">
    <property type="entry name" value="SET_dom_sf"/>
</dbReference>
<evidence type="ECO:0000313" key="9">
    <source>
        <dbReference type="Proteomes" id="UP001209878"/>
    </source>
</evidence>
<keyword evidence="3" id="KW-0949">S-adenosyl-L-methionine</keyword>
<dbReference type="Gene3D" id="2.170.270.10">
    <property type="entry name" value="SET domain"/>
    <property type="match status" value="1"/>
</dbReference>
<feature type="domain" description="Post-SET" evidence="7">
    <location>
        <begin position="84"/>
        <end position="100"/>
    </location>
</feature>
<dbReference type="SUPFAM" id="SSF82199">
    <property type="entry name" value="SET domain"/>
    <property type="match status" value="1"/>
</dbReference>
<keyword evidence="2" id="KW-0808">Transferase</keyword>
<dbReference type="PROSITE" id="PS50868">
    <property type="entry name" value="POST_SET"/>
    <property type="match status" value="1"/>
</dbReference>
<feature type="domain" description="SET" evidence="6">
    <location>
        <begin position="1"/>
        <end position="78"/>
    </location>
</feature>
<sequence>MLQGIGCYMLQGIGCYMFRIDDMEVVDATMKGSAARFINHSCDPSCYSKVIQVDGKKHIIIFAMRPIKRGEELTYDYKFPIEDVKIPCTCGSKRCRRYLN</sequence>
<keyword evidence="9" id="KW-1185">Reference proteome</keyword>
<name>A0AAD9JSF4_RIDPI</name>
<dbReference type="InterPro" id="IPR003616">
    <property type="entry name" value="Post-SET_dom"/>
</dbReference>
<protein>
    <submittedName>
        <fullName evidence="8">Uncharacterized protein</fullName>
    </submittedName>
</protein>
<evidence type="ECO:0000256" key="3">
    <source>
        <dbReference type="ARBA" id="ARBA00022691"/>
    </source>
</evidence>
<evidence type="ECO:0000259" key="6">
    <source>
        <dbReference type="PROSITE" id="PS50280"/>
    </source>
</evidence>
<evidence type="ECO:0000313" key="8">
    <source>
        <dbReference type="EMBL" id="KAK2158076.1"/>
    </source>
</evidence>
<comment type="caution">
    <text evidence="8">The sequence shown here is derived from an EMBL/GenBank/DDBJ whole genome shotgun (WGS) entry which is preliminary data.</text>
</comment>
<keyword evidence="1" id="KW-0489">Methyltransferase</keyword>
<evidence type="ECO:0000256" key="2">
    <source>
        <dbReference type="ARBA" id="ARBA00022679"/>
    </source>
</evidence>
<dbReference type="GO" id="GO:0032259">
    <property type="term" value="P:methylation"/>
    <property type="evidence" value="ECO:0007669"/>
    <property type="project" value="UniProtKB-KW"/>
</dbReference>
<proteinExistence type="predicted"/>
<dbReference type="GO" id="GO:0045893">
    <property type="term" value="P:positive regulation of DNA-templated transcription"/>
    <property type="evidence" value="ECO:0007669"/>
    <property type="project" value="TreeGrafter"/>
</dbReference>
<evidence type="ECO:0000259" key="7">
    <source>
        <dbReference type="PROSITE" id="PS50868"/>
    </source>
</evidence>
<organism evidence="8 9">
    <name type="scientific">Ridgeia piscesae</name>
    <name type="common">Tubeworm</name>
    <dbReference type="NCBI Taxonomy" id="27915"/>
    <lineage>
        <taxon>Eukaryota</taxon>
        <taxon>Metazoa</taxon>
        <taxon>Spiralia</taxon>
        <taxon>Lophotrochozoa</taxon>
        <taxon>Annelida</taxon>
        <taxon>Polychaeta</taxon>
        <taxon>Sedentaria</taxon>
        <taxon>Canalipalpata</taxon>
        <taxon>Sabellida</taxon>
        <taxon>Siboglinidae</taxon>
        <taxon>Ridgeia</taxon>
    </lineage>
</organism>
<gene>
    <name evidence="8" type="ORF">NP493_1819g00029</name>
</gene>
<accession>A0AAD9JSF4</accession>
<dbReference type="Pfam" id="PF00856">
    <property type="entry name" value="SET"/>
    <property type="match status" value="1"/>
</dbReference>
<dbReference type="InterPro" id="IPR001214">
    <property type="entry name" value="SET_dom"/>
</dbReference>
<dbReference type="GO" id="GO:0042800">
    <property type="term" value="F:histone H3K4 methyltransferase activity"/>
    <property type="evidence" value="ECO:0007669"/>
    <property type="project" value="TreeGrafter"/>
</dbReference>
<evidence type="ECO:0000256" key="5">
    <source>
        <dbReference type="ARBA" id="ARBA00023163"/>
    </source>
</evidence>
<dbReference type="PANTHER" id="PTHR45838:SF4">
    <property type="entry name" value="HISTONE-LYSINE N-METHYLTRANSFERASE TRITHORAX"/>
    <property type="match status" value="1"/>
</dbReference>
<dbReference type="EMBL" id="JAODUO010001825">
    <property type="protein sequence ID" value="KAK2158076.1"/>
    <property type="molecule type" value="Genomic_DNA"/>
</dbReference>
<dbReference type="GO" id="GO:0035097">
    <property type="term" value="C:histone methyltransferase complex"/>
    <property type="evidence" value="ECO:0007669"/>
    <property type="project" value="TreeGrafter"/>
</dbReference>
<dbReference type="AlphaFoldDB" id="A0AAD9JSF4"/>
<evidence type="ECO:0000256" key="4">
    <source>
        <dbReference type="ARBA" id="ARBA00023015"/>
    </source>
</evidence>